<keyword evidence="4" id="KW-1185">Reference proteome</keyword>
<dbReference type="Pfam" id="PF12680">
    <property type="entry name" value="SnoaL_2"/>
    <property type="match status" value="1"/>
</dbReference>
<evidence type="ECO:0000256" key="1">
    <source>
        <dbReference type="SAM" id="SignalP"/>
    </source>
</evidence>
<dbReference type="Proteomes" id="UP000007435">
    <property type="component" value="Chromosome"/>
</dbReference>
<dbReference type="SUPFAM" id="SSF54427">
    <property type="entry name" value="NTF2-like"/>
    <property type="match status" value="1"/>
</dbReference>
<dbReference type="PANTHER" id="PTHR41252">
    <property type="entry name" value="BLR2505 PROTEIN"/>
    <property type="match status" value="1"/>
</dbReference>
<evidence type="ECO:0000259" key="2">
    <source>
        <dbReference type="Pfam" id="PF12680"/>
    </source>
</evidence>
<organism evidence="3 4">
    <name type="scientific">Leadbetterella byssophila (strain DSM 17132 / JCM 16389 / KACC 11308 / NBRC 106382 / 4M15)</name>
    <dbReference type="NCBI Taxonomy" id="649349"/>
    <lineage>
        <taxon>Bacteria</taxon>
        <taxon>Pseudomonadati</taxon>
        <taxon>Bacteroidota</taxon>
        <taxon>Cytophagia</taxon>
        <taxon>Cytophagales</taxon>
        <taxon>Leadbetterellaceae</taxon>
        <taxon>Leadbetterella</taxon>
    </lineage>
</organism>
<dbReference type="eggNOG" id="COG3631">
    <property type="taxonomic scope" value="Bacteria"/>
</dbReference>
<dbReference type="PANTHER" id="PTHR41252:SF1">
    <property type="entry name" value="BLR2505 PROTEIN"/>
    <property type="match status" value="1"/>
</dbReference>
<name>E4RSS1_LEAB4</name>
<proteinExistence type="predicted"/>
<dbReference type="InterPro" id="IPR032710">
    <property type="entry name" value="NTF2-like_dom_sf"/>
</dbReference>
<dbReference type="InterPro" id="IPR037401">
    <property type="entry name" value="SnoaL-like"/>
</dbReference>
<accession>E4RSS1</accession>
<dbReference type="RefSeq" id="WP_013406977.1">
    <property type="nucleotide sequence ID" value="NC_014655.1"/>
</dbReference>
<sequence length="169" mass="19054">MTKSILVITISFCLTSAYGQNKQATTITNSKQTTSEKMGNIETVKKMYELFATKDNNAIRQIFDENIKWNQMKGFPGGGQHVGADAVFEKVFGGFRQNWTNWKATITRYIDSGDGVFVIGFYEGTFNATGKYMKSEFACEYKVKDGKITEFNQYTDTFLIGQAMGLTKE</sequence>
<dbReference type="HOGENOM" id="CLU_107220_2_0_10"/>
<evidence type="ECO:0000313" key="4">
    <source>
        <dbReference type="Proteomes" id="UP000007435"/>
    </source>
</evidence>
<evidence type="ECO:0000313" key="3">
    <source>
        <dbReference type="EMBL" id="ADQ15921.1"/>
    </source>
</evidence>
<dbReference type="STRING" id="649349.Lbys_0125"/>
<protein>
    <recommendedName>
        <fullName evidence="2">SnoaL-like domain-containing protein</fullName>
    </recommendedName>
</protein>
<dbReference type="KEGG" id="lby:Lbys_0125"/>
<feature type="domain" description="SnoaL-like" evidence="2">
    <location>
        <begin position="44"/>
        <end position="150"/>
    </location>
</feature>
<dbReference type="AlphaFoldDB" id="E4RSS1"/>
<gene>
    <name evidence="3" type="ordered locus">Lbys_0125</name>
</gene>
<dbReference type="Gene3D" id="3.10.450.50">
    <property type="match status" value="1"/>
</dbReference>
<feature type="chain" id="PRO_5003188089" description="SnoaL-like domain-containing protein" evidence="1">
    <location>
        <begin position="20"/>
        <end position="169"/>
    </location>
</feature>
<feature type="signal peptide" evidence="1">
    <location>
        <begin position="1"/>
        <end position="19"/>
    </location>
</feature>
<dbReference type="EMBL" id="CP002305">
    <property type="protein sequence ID" value="ADQ15921.1"/>
    <property type="molecule type" value="Genomic_DNA"/>
</dbReference>
<reference evidence="3 4" key="2">
    <citation type="journal article" date="2011" name="Stand. Genomic Sci.">
        <title>Complete genome sequence of Leadbetterella byssophila type strain (4M15).</title>
        <authorList>
            <person name="Abt B."/>
            <person name="Teshima H."/>
            <person name="Lucas S."/>
            <person name="Lapidus A."/>
            <person name="Del Rio T.G."/>
            <person name="Nolan M."/>
            <person name="Tice H."/>
            <person name="Cheng J.F."/>
            <person name="Pitluck S."/>
            <person name="Liolios K."/>
            <person name="Pagani I."/>
            <person name="Ivanova N."/>
            <person name="Mavromatis K."/>
            <person name="Pati A."/>
            <person name="Tapia R."/>
            <person name="Han C."/>
            <person name="Goodwin L."/>
            <person name="Chen A."/>
            <person name="Palaniappan K."/>
            <person name="Land M."/>
            <person name="Hauser L."/>
            <person name="Chang Y.J."/>
            <person name="Jeffries C.D."/>
            <person name="Rohde M."/>
            <person name="Goker M."/>
            <person name="Tindall B.J."/>
            <person name="Detter J.C."/>
            <person name="Woyke T."/>
            <person name="Bristow J."/>
            <person name="Eisen J.A."/>
            <person name="Markowitz V."/>
            <person name="Hugenholtz P."/>
            <person name="Klenk H.P."/>
            <person name="Kyrpides N.C."/>
        </authorList>
    </citation>
    <scope>NUCLEOTIDE SEQUENCE [LARGE SCALE GENOMIC DNA]</scope>
    <source>
        <strain evidence="4">DSM 17132 / JCM 16389 / KACC 11308 / NBRC 106382 / 4M15</strain>
    </source>
</reference>
<reference key="1">
    <citation type="submission" date="2010-11" db="EMBL/GenBank/DDBJ databases">
        <title>The complete genome of Leadbetterella byssophila DSM 17132.</title>
        <authorList>
            <consortium name="US DOE Joint Genome Institute (JGI-PGF)"/>
            <person name="Lucas S."/>
            <person name="Copeland A."/>
            <person name="Lapidus A."/>
            <person name="Glavina del Rio T."/>
            <person name="Dalin E."/>
            <person name="Tice H."/>
            <person name="Bruce D."/>
            <person name="Goodwin L."/>
            <person name="Pitluck S."/>
            <person name="Kyrpides N."/>
            <person name="Mavromatis K."/>
            <person name="Ivanova N."/>
            <person name="Teshima H."/>
            <person name="Brettin T."/>
            <person name="Detter J.C."/>
            <person name="Han C."/>
            <person name="Tapia R."/>
            <person name="Land M."/>
            <person name="Hauser L."/>
            <person name="Markowitz V."/>
            <person name="Cheng J.-F."/>
            <person name="Hugenholtz P."/>
            <person name="Woyke T."/>
            <person name="Wu D."/>
            <person name="Tindall B."/>
            <person name="Pomrenke H.G."/>
            <person name="Brambilla E."/>
            <person name="Klenk H.-P."/>
            <person name="Eisen J.A."/>
        </authorList>
    </citation>
    <scope>NUCLEOTIDE SEQUENCE [LARGE SCALE GENOMIC DNA]</scope>
    <source>
        <strain>DSM 17132</strain>
    </source>
</reference>
<keyword evidence="1" id="KW-0732">Signal</keyword>